<dbReference type="InterPro" id="IPR051931">
    <property type="entry name" value="PAK3-like"/>
</dbReference>
<proteinExistence type="inferred from homology"/>
<dbReference type="AlphaFoldDB" id="A0A7K7Q3I2"/>
<dbReference type="Gene3D" id="1.10.510.10">
    <property type="entry name" value="Transferase(Phosphotransferase) domain 1"/>
    <property type="match status" value="1"/>
</dbReference>
<accession>A0A7K7Q3I2</accession>
<dbReference type="EC" id="2.7.11.1" evidence="2"/>
<dbReference type="PANTHER" id="PTHR45832">
    <property type="entry name" value="SERINE/THREONINE-PROTEIN KINASE SAMKA-RELATED-RELATED"/>
    <property type="match status" value="1"/>
</dbReference>
<evidence type="ECO:0000256" key="2">
    <source>
        <dbReference type="ARBA" id="ARBA00012513"/>
    </source>
</evidence>
<dbReference type="SUPFAM" id="SSF56112">
    <property type="entry name" value="Protein kinase-like (PK-like)"/>
    <property type="match status" value="1"/>
</dbReference>
<dbReference type="InterPro" id="IPR011009">
    <property type="entry name" value="Kinase-like_dom_sf"/>
</dbReference>
<dbReference type="OrthoDB" id="2914378at2759"/>
<evidence type="ECO:0000313" key="6">
    <source>
        <dbReference type="EMBL" id="NWZ74315.1"/>
    </source>
</evidence>
<reference evidence="6 7" key="1">
    <citation type="submission" date="2019-09" db="EMBL/GenBank/DDBJ databases">
        <title>Bird 10,000 Genomes (B10K) Project - Family phase.</title>
        <authorList>
            <person name="Zhang G."/>
        </authorList>
    </citation>
    <scope>NUCLEOTIDE SEQUENCE [LARGE SCALE GENOMIC DNA]</scope>
    <source>
        <strain evidence="6">OUT-0054</strain>
        <tissue evidence="6">Blood</tissue>
    </source>
</reference>
<comment type="similarity">
    <text evidence="1">Belongs to the protein kinase superfamily. STE Ser/Thr protein kinase family. STE20 subfamily.</text>
</comment>
<sequence length="96" mass="10879">SSVAGTSGWIAPEIMTGQPYGLKVDIWSFGIVGIEMAEREVPYWNETPGLPQLQITTRGIPKLQQPNLFSPLLHDFLSCCLHKDERRRWSAKKLLQ</sequence>
<evidence type="ECO:0000256" key="4">
    <source>
        <dbReference type="ARBA" id="ARBA00022840"/>
    </source>
</evidence>
<keyword evidence="4" id="KW-0067">ATP-binding</keyword>
<feature type="non-terminal residue" evidence="6">
    <location>
        <position position="96"/>
    </location>
</feature>
<keyword evidence="6" id="KW-0808">Transferase</keyword>
<name>A0A7K7Q3I2_ACRAR</name>
<feature type="non-terminal residue" evidence="6">
    <location>
        <position position="1"/>
    </location>
</feature>
<evidence type="ECO:0000313" key="7">
    <source>
        <dbReference type="Proteomes" id="UP000549775"/>
    </source>
</evidence>
<dbReference type="GO" id="GO:0005524">
    <property type="term" value="F:ATP binding"/>
    <property type="evidence" value="ECO:0007669"/>
    <property type="project" value="UniProtKB-KW"/>
</dbReference>
<dbReference type="Proteomes" id="UP000549775">
    <property type="component" value="Unassembled WGS sequence"/>
</dbReference>
<dbReference type="PROSITE" id="PS50011">
    <property type="entry name" value="PROTEIN_KINASE_DOM"/>
    <property type="match status" value="1"/>
</dbReference>
<dbReference type="InterPro" id="IPR000719">
    <property type="entry name" value="Prot_kinase_dom"/>
</dbReference>
<evidence type="ECO:0000259" key="5">
    <source>
        <dbReference type="PROSITE" id="PS50011"/>
    </source>
</evidence>
<evidence type="ECO:0000256" key="3">
    <source>
        <dbReference type="ARBA" id="ARBA00022741"/>
    </source>
</evidence>
<keyword evidence="6" id="KW-0418">Kinase</keyword>
<organism evidence="6 7">
    <name type="scientific">Acrocephalus arundinaceus</name>
    <name type="common">Great reed-warbler</name>
    <dbReference type="NCBI Taxonomy" id="39621"/>
    <lineage>
        <taxon>Eukaryota</taxon>
        <taxon>Metazoa</taxon>
        <taxon>Chordata</taxon>
        <taxon>Craniata</taxon>
        <taxon>Vertebrata</taxon>
        <taxon>Euteleostomi</taxon>
        <taxon>Archelosauria</taxon>
        <taxon>Archosauria</taxon>
        <taxon>Dinosauria</taxon>
        <taxon>Saurischia</taxon>
        <taxon>Theropoda</taxon>
        <taxon>Coelurosauria</taxon>
        <taxon>Aves</taxon>
        <taxon>Neognathae</taxon>
        <taxon>Neoaves</taxon>
        <taxon>Telluraves</taxon>
        <taxon>Australaves</taxon>
        <taxon>Passeriformes</taxon>
        <taxon>Sylvioidea</taxon>
        <taxon>Sylviidae</taxon>
        <taxon>Acrocephalinae</taxon>
        <taxon>Acrocephalus</taxon>
    </lineage>
</organism>
<protein>
    <recommendedName>
        <fullName evidence="2">non-specific serine/threonine protein kinase</fullName>
        <ecNumber evidence="2">2.7.11.1</ecNumber>
    </recommendedName>
</protein>
<keyword evidence="7" id="KW-1185">Reference proteome</keyword>
<comment type="caution">
    <text evidence="6">The sequence shown here is derived from an EMBL/GenBank/DDBJ whole genome shotgun (WGS) entry which is preliminary data.</text>
</comment>
<gene>
    <name evidence="6" type="primary">Pak2_4</name>
    <name evidence="6" type="ORF">ACRARU_R08584</name>
</gene>
<dbReference type="EMBL" id="VZST01018065">
    <property type="protein sequence ID" value="NWZ74315.1"/>
    <property type="molecule type" value="Genomic_DNA"/>
</dbReference>
<dbReference type="Pfam" id="PF00069">
    <property type="entry name" value="Pkinase"/>
    <property type="match status" value="1"/>
</dbReference>
<keyword evidence="3" id="KW-0547">Nucleotide-binding</keyword>
<dbReference type="PANTHER" id="PTHR45832:SF22">
    <property type="entry name" value="SERINE_THREONINE-PROTEIN KINASE SAMKA-RELATED"/>
    <property type="match status" value="1"/>
</dbReference>
<evidence type="ECO:0000256" key="1">
    <source>
        <dbReference type="ARBA" id="ARBA00008874"/>
    </source>
</evidence>
<dbReference type="GO" id="GO:0004674">
    <property type="term" value="F:protein serine/threonine kinase activity"/>
    <property type="evidence" value="ECO:0007669"/>
    <property type="project" value="UniProtKB-EC"/>
</dbReference>
<feature type="domain" description="Protein kinase" evidence="5">
    <location>
        <begin position="1"/>
        <end position="96"/>
    </location>
</feature>